<accession>A0A7X6DGD5</accession>
<keyword evidence="3" id="KW-0010">Activator</keyword>
<dbReference type="GO" id="GO:0043565">
    <property type="term" value="F:sequence-specific DNA binding"/>
    <property type="evidence" value="ECO:0007669"/>
    <property type="project" value="InterPro"/>
</dbReference>
<dbReference type="Pfam" id="PF12833">
    <property type="entry name" value="HTH_18"/>
    <property type="match status" value="1"/>
</dbReference>
<dbReference type="AlphaFoldDB" id="A0A7X6DGD5"/>
<evidence type="ECO:0000256" key="3">
    <source>
        <dbReference type="ARBA" id="ARBA00023159"/>
    </source>
</evidence>
<keyword evidence="2" id="KW-0238">DNA-binding</keyword>
<evidence type="ECO:0000256" key="2">
    <source>
        <dbReference type="ARBA" id="ARBA00023125"/>
    </source>
</evidence>
<evidence type="ECO:0000313" key="7">
    <source>
        <dbReference type="EMBL" id="NKE66659.1"/>
    </source>
</evidence>
<dbReference type="InterPro" id="IPR018060">
    <property type="entry name" value="HTH_AraC"/>
</dbReference>
<dbReference type="PANTHER" id="PTHR46796:SF6">
    <property type="entry name" value="ARAC SUBFAMILY"/>
    <property type="match status" value="1"/>
</dbReference>
<name>A0A7X6DGD5_9BURK</name>
<dbReference type="EMBL" id="VTOX01000004">
    <property type="protein sequence ID" value="NKE66659.1"/>
    <property type="molecule type" value="Genomic_DNA"/>
</dbReference>
<feature type="domain" description="HTH araC/xylS-type" evidence="6">
    <location>
        <begin position="217"/>
        <end position="315"/>
    </location>
</feature>
<dbReference type="SUPFAM" id="SSF46689">
    <property type="entry name" value="Homeodomain-like"/>
    <property type="match status" value="2"/>
</dbReference>
<dbReference type="Proteomes" id="UP000521868">
    <property type="component" value="Unassembled WGS sequence"/>
</dbReference>
<dbReference type="Pfam" id="PF02311">
    <property type="entry name" value="AraC_binding"/>
    <property type="match status" value="1"/>
</dbReference>
<dbReference type="InterPro" id="IPR009057">
    <property type="entry name" value="Homeodomain-like_sf"/>
</dbReference>
<evidence type="ECO:0000256" key="5">
    <source>
        <dbReference type="SAM" id="MobiDB-lite"/>
    </source>
</evidence>
<dbReference type="SUPFAM" id="SSF51215">
    <property type="entry name" value="Regulatory protein AraC"/>
    <property type="match status" value="1"/>
</dbReference>
<dbReference type="InterPro" id="IPR018062">
    <property type="entry name" value="HTH_AraC-typ_CS"/>
</dbReference>
<dbReference type="Gene3D" id="1.10.10.60">
    <property type="entry name" value="Homeodomain-like"/>
    <property type="match status" value="2"/>
</dbReference>
<evidence type="ECO:0000256" key="1">
    <source>
        <dbReference type="ARBA" id="ARBA00023015"/>
    </source>
</evidence>
<evidence type="ECO:0000256" key="4">
    <source>
        <dbReference type="ARBA" id="ARBA00023163"/>
    </source>
</evidence>
<protein>
    <submittedName>
        <fullName evidence="7">AraC family transcriptional regulator</fullName>
    </submittedName>
</protein>
<proteinExistence type="predicted"/>
<keyword evidence="4" id="KW-0804">Transcription</keyword>
<evidence type="ECO:0000259" key="6">
    <source>
        <dbReference type="PROSITE" id="PS01124"/>
    </source>
</evidence>
<feature type="compositionally biased region" description="Low complexity" evidence="5">
    <location>
        <begin position="8"/>
        <end position="22"/>
    </location>
</feature>
<sequence length="319" mass="36802">MTSRRRPPAGAAEPRAGAPDEASGIRTYRMVDRSDRLDFEIRDHTVRPPVVMPHRHEFFQIEANVSGEAHHVLAGKRCRYPARSLIFILPYRVHYAAHEPGASEYYVINFATNFLRHDFDLSPLDMEEASIAEYPELTPFLYEGHVDFVFGERDFRHVLALLQHLAVLHRDRKLGTIERIRGALLELIGFTVERYADELEALSGRRVYMQGRTDALRRVLKFIDEHLQRDISLNEVAEAAFLSPNYLSQLLKKQTGMAFVEWLTARRMERAQHLLSHTGERIFAVANAVGFADEAYFTRRFRQRFGQSPSGYRKAMRGS</sequence>
<dbReference type="PRINTS" id="PR00032">
    <property type="entry name" value="HTHARAC"/>
</dbReference>
<dbReference type="InterPro" id="IPR050204">
    <property type="entry name" value="AraC_XylS_family_regulators"/>
</dbReference>
<gene>
    <name evidence="7" type="ORF">RAMLITH_12565</name>
</gene>
<dbReference type="RefSeq" id="WP_168107789.1">
    <property type="nucleotide sequence ID" value="NZ_VTOX01000004.1"/>
</dbReference>
<organism evidence="7 8">
    <name type="scientific">Ramlibacter lithotrophicus</name>
    <dbReference type="NCBI Taxonomy" id="2606681"/>
    <lineage>
        <taxon>Bacteria</taxon>
        <taxon>Pseudomonadati</taxon>
        <taxon>Pseudomonadota</taxon>
        <taxon>Betaproteobacteria</taxon>
        <taxon>Burkholderiales</taxon>
        <taxon>Comamonadaceae</taxon>
        <taxon>Ramlibacter</taxon>
    </lineage>
</organism>
<dbReference type="InterPro" id="IPR037923">
    <property type="entry name" value="HTH-like"/>
</dbReference>
<dbReference type="PROSITE" id="PS01124">
    <property type="entry name" value="HTH_ARAC_FAMILY_2"/>
    <property type="match status" value="1"/>
</dbReference>
<dbReference type="InterPro" id="IPR003313">
    <property type="entry name" value="AraC-bd"/>
</dbReference>
<evidence type="ECO:0000313" key="8">
    <source>
        <dbReference type="Proteomes" id="UP000521868"/>
    </source>
</evidence>
<dbReference type="PROSITE" id="PS00041">
    <property type="entry name" value="HTH_ARAC_FAMILY_1"/>
    <property type="match status" value="1"/>
</dbReference>
<dbReference type="InterPro" id="IPR020449">
    <property type="entry name" value="Tscrpt_reg_AraC-type_HTH"/>
</dbReference>
<dbReference type="GO" id="GO:0003700">
    <property type="term" value="F:DNA-binding transcription factor activity"/>
    <property type="evidence" value="ECO:0007669"/>
    <property type="project" value="InterPro"/>
</dbReference>
<dbReference type="SMART" id="SM00342">
    <property type="entry name" value="HTH_ARAC"/>
    <property type="match status" value="1"/>
</dbReference>
<feature type="region of interest" description="Disordered" evidence="5">
    <location>
        <begin position="1"/>
        <end position="23"/>
    </location>
</feature>
<keyword evidence="1" id="KW-0805">Transcription regulation</keyword>
<reference evidence="7 8" key="1">
    <citation type="journal article" date="2020" name="Nature">
        <title>Bacterial chemolithoautotrophy via manganese oxidation.</title>
        <authorList>
            <person name="Yu H."/>
            <person name="Leadbetter J.R."/>
        </authorList>
    </citation>
    <scope>NUCLEOTIDE SEQUENCE [LARGE SCALE GENOMIC DNA]</scope>
    <source>
        <strain evidence="7 8">RBP-1</strain>
    </source>
</reference>
<dbReference type="PANTHER" id="PTHR46796">
    <property type="entry name" value="HTH-TYPE TRANSCRIPTIONAL ACTIVATOR RHAS-RELATED"/>
    <property type="match status" value="1"/>
</dbReference>
<keyword evidence="8" id="KW-1185">Reference proteome</keyword>
<comment type="caution">
    <text evidence="7">The sequence shown here is derived from an EMBL/GenBank/DDBJ whole genome shotgun (WGS) entry which is preliminary data.</text>
</comment>